<reference evidence="2" key="1">
    <citation type="journal article" date="2023" name="G3 (Bethesda)">
        <title>A reference genome for the long-term kleptoplast-retaining sea slug Elysia crispata morphotype clarki.</title>
        <authorList>
            <person name="Eastman K.E."/>
            <person name="Pendleton A.L."/>
            <person name="Shaikh M.A."/>
            <person name="Suttiyut T."/>
            <person name="Ogas R."/>
            <person name="Tomko P."/>
            <person name="Gavelis G."/>
            <person name="Widhalm J.R."/>
            <person name="Wisecaver J.H."/>
        </authorList>
    </citation>
    <scope>NUCLEOTIDE SEQUENCE</scope>
    <source>
        <strain evidence="2">ECLA1</strain>
    </source>
</reference>
<evidence type="ECO:0000256" key="1">
    <source>
        <dbReference type="SAM" id="SignalP"/>
    </source>
</evidence>
<feature type="chain" id="PRO_5042284246" description="Secreted protein" evidence="1">
    <location>
        <begin position="21"/>
        <end position="71"/>
    </location>
</feature>
<name>A0AAE0ZEL6_9GAST</name>
<accession>A0AAE0ZEL6</accession>
<organism evidence="2 3">
    <name type="scientific">Elysia crispata</name>
    <name type="common">lettuce slug</name>
    <dbReference type="NCBI Taxonomy" id="231223"/>
    <lineage>
        <taxon>Eukaryota</taxon>
        <taxon>Metazoa</taxon>
        <taxon>Spiralia</taxon>
        <taxon>Lophotrochozoa</taxon>
        <taxon>Mollusca</taxon>
        <taxon>Gastropoda</taxon>
        <taxon>Heterobranchia</taxon>
        <taxon>Euthyneura</taxon>
        <taxon>Panpulmonata</taxon>
        <taxon>Sacoglossa</taxon>
        <taxon>Placobranchoidea</taxon>
        <taxon>Plakobranchidae</taxon>
        <taxon>Elysia</taxon>
    </lineage>
</organism>
<keyword evidence="3" id="KW-1185">Reference proteome</keyword>
<proteinExistence type="predicted"/>
<gene>
    <name evidence="2" type="ORF">RRG08_059831</name>
</gene>
<dbReference type="AlphaFoldDB" id="A0AAE0ZEL6"/>
<feature type="signal peptide" evidence="1">
    <location>
        <begin position="1"/>
        <end position="20"/>
    </location>
</feature>
<evidence type="ECO:0008006" key="4">
    <source>
        <dbReference type="Google" id="ProtNLM"/>
    </source>
</evidence>
<evidence type="ECO:0000313" key="3">
    <source>
        <dbReference type="Proteomes" id="UP001283361"/>
    </source>
</evidence>
<evidence type="ECO:0000313" key="2">
    <source>
        <dbReference type="EMBL" id="KAK3766962.1"/>
    </source>
</evidence>
<protein>
    <recommendedName>
        <fullName evidence="4">Secreted protein</fullName>
    </recommendedName>
</protein>
<keyword evidence="1" id="KW-0732">Signal</keyword>
<dbReference type="EMBL" id="JAWDGP010004189">
    <property type="protein sequence ID" value="KAK3766962.1"/>
    <property type="molecule type" value="Genomic_DNA"/>
</dbReference>
<sequence length="71" mass="7875">MRPLWLVVALSMFPAPPVPAALRLPTSGLLVLRVTFREHFNSNNIVQFGASLVSRPGLTTETCPITKRFQI</sequence>
<dbReference type="Proteomes" id="UP001283361">
    <property type="component" value="Unassembled WGS sequence"/>
</dbReference>
<comment type="caution">
    <text evidence="2">The sequence shown here is derived from an EMBL/GenBank/DDBJ whole genome shotgun (WGS) entry which is preliminary data.</text>
</comment>